<protein>
    <submittedName>
        <fullName evidence="3 4">Uncharacterized protein</fullName>
    </submittedName>
</protein>
<dbReference type="AlphaFoldDB" id="A0A914GYF6"/>
<keyword evidence="2" id="KW-1185">Reference proteome</keyword>
<dbReference type="WBParaSite" id="Gr19_v10_g12775.t1">
    <property type="protein sequence ID" value="Gr19_v10_g12775.t1"/>
    <property type="gene ID" value="Gr19_v10_g12775"/>
</dbReference>
<dbReference type="WBParaSite" id="Gr19_v10_g11547.t1">
    <property type="protein sequence ID" value="Gr19_v10_g11547.t1"/>
    <property type="gene ID" value="Gr19_v10_g11547"/>
</dbReference>
<accession>A0A914GYF6</accession>
<evidence type="ECO:0000313" key="2">
    <source>
        <dbReference type="Proteomes" id="UP000887572"/>
    </source>
</evidence>
<name>A0A914GYF6_GLORO</name>
<organism evidence="2 3">
    <name type="scientific">Globodera rostochiensis</name>
    <name type="common">Golden nematode worm</name>
    <name type="synonym">Heterodera rostochiensis</name>
    <dbReference type="NCBI Taxonomy" id="31243"/>
    <lineage>
        <taxon>Eukaryota</taxon>
        <taxon>Metazoa</taxon>
        <taxon>Ecdysozoa</taxon>
        <taxon>Nematoda</taxon>
        <taxon>Chromadorea</taxon>
        <taxon>Rhabditida</taxon>
        <taxon>Tylenchina</taxon>
        <taxon>Tylenchomorpha</taxon>
        <taxon>Tylenchoidea</taxon>
        <taxon>Heteroderidae</taxon>
        <taxon>Heteroderinae</taxon>
        <taxon>Globodera</taxon>
    </lineage>
</organism>
<evidence type="ECO:0000313" key="3">
    <source>
        <dbReference type="WBParaSite" id="Gr19_v10_g11547.t1"/>
    </source>
</evidence>
<feature type="region of interest" description="Disordered" evidence="1">
    <location>
        <begin position="25"/>
        <end position="48"/>
    </location>
</feature>
<sequence length="95" mass="9903">MTSISSKASTDSFDIVGVQQLANAEGLSAVGDDSGDKEATDREDGEDGVVQHNNIDELASSIATAVPPHSSNVSGAIDKLFLICPQNPRLSDSMR</sequence>
<reference evidence="3 4" key="1">
    <citation type="submission" date="2022-11" db="UniProtKB">
        <authorList>
            <consortium name="WormBaseParasite"/>
        </authorList>
    </citation>
    <scope>IDENTIFICATION</scope>
</reference>
<proteinExistence type="predicted"/>
<dbReference type="Proteomes" id="UP000887572">
    <property type="component" value="Unplaced"/>
</dbReference>
<evidence type="ECO:0000313" key="4">
    <source>
        <dbReference type="WBParaSite" id="Gr19_v10_g12775.t1"/>
    </source>
</evidence>
<evidence type="ECO:0000256" key="1">
    <source>
        <dbReference type="SAM" id="MobiDB-lite"/>
    </source>
</evidence>